<evidence type="ECO:0000256" key="3">
    <source>
        <dbReference type="ARBA" id="ARBA00023163"/>
    </source>
</evidence>
<dbReference type="InterPro" id="IPR000792">
    <property type="entry name" value="Tscrpt_reg_LuxR_C"/>
</dbReference>
<dbReference type="InterPro" id="IPR036388">
    <property type="entry name" value="WH-like_DNA-bd_sf"/>
</dbReference>
<accession>A0ABV9T5D8</accession>
<dbReference type="PRINTS" id="PR00038">
    <property type="entry name" value="HTHLUXR"/>
</dbReference>
<organism evidence="5 6">
    <name type="scientific">Negadavirga shengliensis</name>
    <dbReference type="NCBI Taxonomy" id="1389218"/>
    <lineage>
        <taxon>Bacteria</taxon>
        <taxon>Pseudomonadati</taxon>
        <taxon>Bacteroidota</taxon>
        <taxon>Cytophagia</taxon>
        <taxon>Cytophagales</taxon>
        <taxon>Cyclobacteriaceae</taxon>
        <taxon>Negadavirga</taxon>
    </lineage>
</organism>
<dbReference type="SMART" id="SM00421">
    <property type="entry name" value="HTH_LUXR"/>
    <property type="match status" value="1"/>
</dbReference>
<keyword evidence="1" id="KW-0805">Transcription regulation</keyword>
<dbReference type="CDD" id="cd06170">
    <property type="entry name" value="LuxR_C_like"/>
    <property type="match status" value="1"/>
</dbReference>
<dbReference type="PROSITE" id="PS00622">
    <property type="entry name" value="HTH_LUXR_1"/>
    <property type="match status" value="1"/>
</dbReference>
<dbReference type="Pfam" id="PF00196">
    <property type="entry name" value="GerE"/>
    <property type="match status" value="1"/>
</dbReference>
<evidence type="ECO:0000313" key="5">
    <source>
        <dbReference type="EMBL" id="MFC4873940.1"/>
    </source>
</evidence>
<keyword evidence="2" id="KW-0238">DNA-binding</keyword>
<dbReference type="Gene3D" id="1.10.10.10">
    <property type="entry name" value="Winged helix-like DNA-binding domain superfamily/Winged helix DNA-binding domain"/>
    <property type="match status" value="1"/>
</dbReference>
<evidence type="ECO:0000256" key="1">
    <source>
        <dbReference type="ARBA" id="ARBA00023015"/>
    </source>
</evidence>
<protein>
    <submittedName>
        <fullName evidence="5">Response regulator transcription factor</fullName>
    </submittedName>
</protein>
<evidence type="ECO:0000256" key="2">
    <source>
        <dbReference type="ARBA" id="ARBA00023125"/>
    </source>
</evidence>
<evidence type="ECO:0000259" key="4">
    <source>
        <dbReference type="PROSITE" id="PS50043"/>
    </source>
</evidence>
<comment type="caution">
    <text evidence="5">The sequence shown here is derived from an EMBL/GenBank/DDBJ whole genome shotgun (WGS) entry which is preliminary data.</text>
</comment>
<dbReference type="InterPro" id="IPR016032">
    <property type="entry name" value="Sig_transdc_resp-reg_C-effctor"/>
</dbReference>
<name>A0ABV9T5D8_9BACT</name>
<proteinExistence type="predicted"/>
<dbReference type="EMBL" id="JBHSJJ010000014">
    <property type="protein sequence ID" value="MFC4873940.1"/>
    <property type="molecule type" value="Genomic_DNA"/>
</dbReference>
<gene>
    <name evidence="5" type="ORF">ACFPFU_19705</name>
</gene>
<dbReference type="SUPFAM" id="SSF46894">
    <property type="entry name" value="C-terminal effector domain of the bipartite response regulators"/>
    <property type="match status" value="1"/>
</dbReference>
<sequence>METLTSIINQQYQNLIKYDRLLTSRSKTIEEIGELCNEIFYHSDENFHYLYLNEQGCDWFGMSNEDILKIKGSFLEKFYHPHTLHFELPKIKRFFKPNSRNLVYSNCLQIFNPAMQSYSICLVFMKKFNGSCGYISFIMPIENLQGISKKVRRILSEEHFKHSHKKDFDDLTSRETEILKLLARGSNNPQISDQLFISRRTVEQHRKNINRKLQIKSFRDILSYAYAFDLV</sequence>
<keyword evidence="6" id="KW-1185">Reference proteome</keyword>
<dbReference type="RefSeq" id="WP_377067302.1">
    <property type="nucleotide sequence ID" value="NZ_JBHSJJ010000014.1"/>
</dbReference>
<dbReference type="PANTHER" id="PTHR44688:SF16">
    <property type="entry name" value="DNA-BINDING TRANSCRIPTIONAL ACTIVATOR DEVR_DOSR"/>
    <property type="match status" value="1"/>
</dbReference>
<dbReference type="PROSITE" id="PS50043">
    <property type="entry name" value="HTH_LUXR_2"/>
    <property type="match status" value="1"/>
</dbReference>
<dbReference type="PANTHER" id="PTHR44688">
    <property type="entry name" value="DNA-BINDING TRANSCRIPTIONAL ACTIVATOR DEVR_DOSR"/>
    <property type="match status" value="1"/>
</dbReference>
<keyword evidence="3" id="KW-0804">Transcription</keyword>
<feature type="domain" description="HTH luxR-type" evidence="4">
    <location>
        <begin position="164"/>
        <end position="229"/>
    </location>
</feature>
<evidence type="ECO:0000313" key="6">
    <source>
        <dbReference type="Proteomes" id="UP001595818"/>
    </source>
</evidence>
<dbReference type="Proteomes" id="UP001595818">
    <property type="component" value="Unassembled WGS sequence"/>
</dbReference>
<reference evidence="6" key="1">
    <citation type="journal article" date="2019" name="Int. J. Syst. Evol. Microbiol.">
        <title>The Global Catalogue of Microorganisms (GCM) 10K type strain sequencing project: providing services to taxonomists for standard genome sequencing and annotation.</title>
        <authorList>
            <consortium name="The Broad Institute Genomics Platform"/>
            <consortium name="The Broad Institute Genome Sequencing Center for Infectious Disease"/>
            <person name="Wu L."/>
            <person name="Ma J."/>
        </authorList>
    </citation>
    <scope>NUCLEOTIDE SEQUENCE [LARGE SCALE GENOMIC DNA]</scope>
    <source>
        <strain evidence="6">CGMCC 4.7466</strain>
    </source>
</reference>